<feature type="domain" description="Recombinase" evidence="3">
    <location>
        <begin position="178"/>
        <end position="303"/>
    </location>
</feature>
<dbReference type="Gene3D" id="3.90.1750.20">
    <property type="entry name" value="Putative Large Serine Recombinase, Chain B, Domain 2"/>
    <property type="match status" value="1"/>
</dbReference>
<dbReference type="InterPro" id="IPR036162">
    <property type="entry name" value="Resolvase-like_N_sf"/>
</dbReference>
<evidence type="ECO:0000313" key="5">
    <source>
        <dbReference type="Proteomes" id="UP000823882"/>
    </source>
</evidence>
<feature type="domain" description="Resolvase/invertase-type recombinase catalytic" evidence="2">
    <location>
        <begin position="22"/>
        <end position="170"/>
    </location>
</feature>
<reference evidence="4" key="2">
    <citation type="submission" date="2021-04" db="EMBL/GenBank/DDBJ databases">
        <authorList>
            <person name="Gilroy R."/>
        </authorList>
    </citation>
    <scope>NUCLEOTIDE SEQUENCE</scope>
    <source>
        <strain evidence="4">CHK186-1790</strain>
    </source>
</reference>
<proteinExistence type="predicted"/>
<dbReference type="InterPro" id="IPR025827">
    <property type="entry name" value="Zn_ribbon_recom_dom"/>
</dbReference>
<dbReference type="Proteomes" id="UP000823882">
    <property type="component" value="Unassembled WGS sequence"/>
</dbReference>
<organism evidence="4 5">
    <name type="scientific">Candidatus Intestinimonas pullistercoris</name>
    <dbReference type="NCBI Taxonomy" id="2838623"/>
    <lineage>
        <taxon>Bacteria</taxon>
        <taxon>Bacillati</taxon>
        <taxon>Bacillota</taxon>
        <taxon>Clostridia</taxon>
        <taxon>Eubacteriales</taxon>
        <taxon>Intestinimonas</taxon>
    </lineage>
</organism>
<dbReference type="SMART" id="SM00857">
    <property type="entry name" value="Resolvase"/>
    <property type="match status" value="1"/>
</dbReference>
<dbReference type="GO" id="GO:0000150">
    <property type="term" value="F:DNA strand exchange activity"/>
    <property type="evidence" value="ECO:0007669"/>
    <property type="project" value="InterPro"/>
</dbReference>
<dbReference type="InterPro" id="IPR011109">
    <property type="entry name" value="DNA_bind_recombinase_dom"/>
</dbReference>
<dbReference type="GO" id="GO:0003677">
    <property type="term" value="F:DNA binding"/>
    <property type="evidence" value="ECO:0007669"/>
    <property type="project" value="InterPro"/>
</dbReference>
<evidence type="ECO:0000259" key="3">
    <source>
        <dbReference type="PROSITE" id="PS51737"/>
    </source>
</evidence>
<dbReference type="Pfam" id="PF00239">
    <property type="entry name" value="Resolvase"/>
    <property type="match status" value="1"/>
</dbReference>
<comment type="caution">
    <text evidence="4">The sequence shown here is derived from an EMBL/GenBank/DDBJ whole genome shotgun (WGS) entry which is preliminary data.</text>
</comment>
<dbReference type="EMBL" id="DWWJ01000125">
    <property type="protein sequence ID" value="HJC41316.1"/>
    <property type="molecule type" value="Genomic_DNA"/>
</dbReference>
<evidence type="ECO:0000259" key="2">
    <source>
        <dbReference type="PROSITE" id="PS51736"/>
    </source>
</evidence>
<name>A0A9D2NZ14_9FIRM</name>
<sequence>MNLLKIRRELRNGKSVFDLPLRVTFYARVSTDKEEQRNSLENQIQYYTELIQSKPGWTYVAGYIDEGISGTSTKRRDSFLRMIRDAKAGRFDFIITKEISRFSRSTLDSIQYTQELLEHDVGVLFQNDNINTLDPDSEFRLVVMAGVAQDEVRKLSERLKFGFRQAIKNGHVLGNDKLWGYDKRDCVLTVNEAEAQVVRRIFDLYANQEMGIRRISQTLYDEGFTSRRGNPFNVLTIRHILCNPKYKGWYCANKSQTVDYRSKRKVFLEESEWVMYPDPAIPAIVSEELWNRANRLYRQRSAQMMSHQSAARFHNRYPYSGKIICGEHGTSFHRQVRKKAGREVEAWQCRVYRNRGRAACSAPEVKTAELDQIMACLFGQCVRDKQAVVEAVIKLIQSVPGGHDYRQDAKRVEADLSGIQAKKDRLLEMSMEGALSTAEFKERNDGFNRQIQELERRMESLKAEEEKSRLFGKQLEKIKAVLEEALSFRNGIDSRLVAAILDHVVVRQASTRETLYLGIQLKFGSCYETIFDRKSASFRFSPSKNTTPRPEDRTT</sequence>
<accession>A0A9D2NZ14</accession>
<dbReference type="PANTHER" id="PTHR30461:SF23">
    <property type="entry name" value="DNA RECOMBINASE-RELATED"/>
    <property type="match status" value="1"/>
</dbReference>
<protein>
    <submittedName>
        <fullName evidence="4">Recombinase family protein</fullName>
    </submittedName>
</protein>
<dbReference type="CDD" id="cd00338">
    <property type="entry name" value="Ser_Recombinase"/>
    <property type="match status" value="1"/>
</dbReference>
<dbReference type="Pfam" id="PF13408">
    <property type="entry name" value="Zn_ribbon_recom"/>
    <property type="match status" value="1"/>
</dbReference>
<dbReference type="Gene3D" id="3.40.50.1390">
    <property type="entry name" value="Resolvase, N-terminal catalytic domain"/>
    <property type="match status" value="1"/>
</dbReference>
<dbReference type="Pfam" id="PF07508">
    <property type="entry name" value="Recombinase"/>
    <property type="match status" value="1"/>
</dbReference>
<dbReference type="InterPro" id="IPR006119">
    <property type="entry name" value="Resolv_N"/>
</dbReference>
<evidence type="ECO:0000256" key="1">
    <source>
        <dbReference type="SAM" id="Coils"/>
    </source>
</evidence>
<dbReference type="PROSITE" id="PS51737">
    <property type="entry name" value="RECOMBINASE_DNA_BIND"/>
    <property type="match status" value="1"/>
</dbReference>
<reference evidence="4" key="1">
    <citation type="journal article" date="2021" name="PeerJ">
        <title>Extensive microbial diversity within the chicken gut microbiome revealed by metagenomics and culture.</title>
        <authorList>
            <person name="Gilroy R."/>
            <person name="Ravi A."/>
            <person name="Getino M."/>
            <person name="Pursley I."/>
            <person name="Horton D.L."/>
            <person name="Alikhan N.F."/>
            <person name="Baker D."/>
            <person name="Gharbi K."/>
            <person name="Hall N."/>
            <person name="Watson M."/>
            <person name="Adriaenssens E.M."/>
            <person name="Foster-Nyarko E."/>
            <person name="Jarju S."/>
            <person name="Secka A."/>
            <person name="Antonio M."/>
            <person name="Oren A."/>
            <person name="Chaudhuri R.R."/>
            <person name="La Ragione R."/>
            <person name="Hildebrand F."/>
            <person name="Pallen M.J."/>
        </authorList>
    </citation>
    <scope>NUCLEOTIDE SEQUENCE</scope>
    <source>
        <strain evidence="4">CHK186-1790</strain>
    </source>
</reference>
<keyword evidence="1" id="KW-0175">Coiled coil</keyword>
<dbReference type="PANTHER" id="PTHR30461">
    <property type="entry name" value="DNA-INVERTASE FROM LAMBDOID PROPHAGE"/>
    <property type="match status" value="1"/>
</dbReference>
<dbReference type="AlphaFoldDB" id="A0A9D2NZ14"/>
<feature type="coiled-coil region" evidence="1">
    <location>
        <begin position="409"/>
        <end position="471"/>
    </location>
</feature>
<dbReference type="InterPro" id="IPR050639">
    <property type="entry name" value="SSR_resolvase"/>
</dbReference>
<dbReference type="InterPro" id="IPR038109">
    <property type="entry name" value="DNA_bind_recomb_sf"/>
</dbReference>
<dbReference type="SUPFAM" id="SSF53041">
    <property type="entry name" value="Resolvase-like"/>
    <property type="match status" value="1"/>
</dbReference>
<gene>
    <name evidence="4" type="ORF">H9701_07170</name>
</gene>
<dbReference type="PROSITE" id="PS51736">
    <property type="entry name" value="RECOMBINASES_3"/>
    <property type="match status" value="1"/>
</dbReference>
<evidence type="ECO:0000313" key="4">
    <source>
        <dbReference type="EMBL" id="HJC41316.1"/>
    </source>
</evidence>